<evidence type="ECO:0000313" key="2">
    <source>
        <dbReference type="EMBL" id="KKN16370.1"/>
    </source>
</evidence>
<dbReference type="EMBL" id="LAZR01003620">
    <property type="protein sequence ID" value="KKN16370.1"/>
    <property type="molecule type" value="Genomic_DNA"/>
</dbReference>
<reference evidence="2" key="1">
    <citation type="journal article" date="2015" name="Nature">
        <title>Complex archaea that bridge the gap between prokaryotes and eukaryotes.</title>
        <authorList>
            <person name="Spang A."/>
            <person name="Saw J.H."/>
            <person name="Jorgensen S.L."/>
            <person name="Zaremba-Niedzwiedzka K."/>
            <person name="Martijn J."/>
            <person name="Lind A.E."/>
            <person name="van Eijk R."/>
            <person name="Schleper C."/>
            <person name="Guy L."/>
            <person name="Ettema T.J."/>
        </authorList>
    </citation>
    <scope>NUCLEOTIDE SEQUENCE</scope>
</reference>
<organism evidence="2">
    <name type="scientific">marine sediment metagenome</name>
    <dbReference type="NCBI Taxonomy" id="412755"/>
    <lineage>
        <taxon>unclassified sequences</taxon>
        <taxon>metagenomes</taxon>
        <taxon>ecological metagenomes</taxon>
    </lineage>
</organism>
<name>A0A0F9NA15_9ZZZZ</name>
<protein>
    <recommendedName>
        <fullName evidence="1">DZANK-type domain-containing protein</fullName>
    </recommendedName>
</protein>
<dbReference type="InterPro" id="IPR025874">
    <property type="entry name" value="DZR"/>
</dbReference>
<dbReference type="Pfam" id="PF12773">
    <property type="entry name" value="DZR"/>
    <property type="match status" value="1"/>
</dbReference>
<proteinExistence type="predicted"/>
<accession>A0A0F9NA15</accession>
<feature type="domain" description="DZANK-type" evidence="1">
    <location>
        <begin position="49"/>
        <end position="89"/>
    </location>
</feature>
<dbReference type="AlphaFoldDB" id="A0A0F9NA15"/>
<evidence type="ECO:0000259" key="1">
    <source>
        <dbReference type="Pfam" id="PF12773"/>
    </source>
</evidence>
<gene>
    <name evidence="2" type="ORF">LCGC14_0976650</name>
</gene>
<sequence length="93" mass="10365">MGIKIIKTAETIKVCPNDKEHIEDLVLKMKAKPDATLLPQPFAPRLRKRGFCAQCGTKVIDKTIKHENTACDRCGETVYPSDSYCPACGDELR</sequence>
<comment type="caution">
    <text evidence="2">The sequence shown here is derived from an EMBL/GenBank/DDBJ whole genome shotgun (WGS) entry which is preliminary data.</text>
</comment>